<dbReference type="SMART" id="SM00091">
    <property type="entry name" value="PAS"/>
    <property type="match status" value="2"/>
</dbReference>
<dbReference type="SUPFAM" id="SSF55785">
    <property type="entry name" value="PYP-like sensor domain (PAS domain)"/>
    <property type="match status" value="1"/>
</dbReference>
<feature type="domain" description="PAS" evidence="1">
    <location>
        <begin position="28"/>
        <end position="94"/>
    </location>
</feature>
<dbReference type="InterPro" id="IPR035965">
    <property type="entry name" value="PAS-like_dom_sf"/>
</dbReference>
<keyword evidence="3" id="KW-1185">Reference proteome</keyword>
<sequence length="538" mass="59938">QAESTSDEASNIALDSKLRITTGCNLPEIVQLYMDALAAGSFCIHCSGHIEHASTSFAALFDDAICELQGTNFFDLLDDKSAKSFSGALSSEVLHSVSISAGMNSTTTIQQTVTTKKLHRQLLITGYLKKITYNKDRLCMPDAEPNESFRFVGIIVPLSNRPESEIMLEMISSWERRNANFTIFYNTEFVCVDAEGCQLLGYSRLDLLGTSGYDYIHVDDLLQVAECHMQLIKLGTYQIRPHRLRTKSHQWIWINCMATIESQTSIRRIRCNYRVMSMENLKKFKKTITITKTESTEIPSSFSIAVNTAKSSQNSRCTTDAINTIICPLSVSSSSSLSVAGNGPESLCTTDDSRSEQVNNSVSIIAPEKYTDSSCTAKIVIGPLPPKRNRKEGLNESGPCYSFCLDNSPSTSFEYKSSFCQQSPVTLSSPSEVLPSKRRNQIPLAFIEHYPLPDSKLATSKVTLVNGNEPCRNVSNLTISSPTMVTPAALSISPLYQQVWEELQRRSEVLRQQVFQKEMELRELHLKRFLASLHGDKC</sequence>
<reference evidence="2 3" key="1">
    <citation type="submission" date="2018-08" db="EMBL/GenBank/DDBJ databases">
        <authorList>
            <person name="Laetsch R D."/>
            <person name="Stevens L."/>
            <person name="Kumar S."/>
            <person name="Blaxter L. M."/>
        </authorList>
    </citation>
    <scope>NUCLEOTIDE SEQUENCE [LARGE SCALE GENOMIC DNA]</scope>
</reference>
<dbReference type="Proteomes" id="UP000271087">
    <property type="component" value="Unassembled WGS sequence"/>
</dbReference>
<dbReference type="PANTHER" id="PTHR23042">
    <property type="entry name" value="CIRCADIAN PROTEIN CLOCK/ARNT/BMAL/PAS"/>
    <property type="match status" value="1"/>
</dbReference>
<feature type="non-terminal residue" evidence="2">
    <location>
        <position position="1"/>
    </location>
</feature>
<protein>
    <recommendedName>
        <fullName evidence="1">PAS domain-containing protein</fullName>
    </recommendedName>
</protein>
<feature type="domain" description="PAS" evidence="1">
    <location>
        <begin position="169"/>
        <end position="233"/>
    </location>
</feature>
<dbReference type="InterPro" id="IPR000014">
    <property type="entry name" value="PAS"/>
</dbReference>
<dbReference type="CDD" id="cd00130">
    <property type="entry name" value="PAS"/>
    <property type="match status" value="1"/>
</dbReference>
<organism evidence="2 3">
    <name type="scientific">Onchocerca ochengi</name>
    <name type="common">Filarial nematode worm</name>
    <dbReference type="NCBI Taxonomy" id="42157"/>
    <lineage>
        <taxon>Eukaryota</taxon>
        <taxon>Metazoa</taxon>
        <taxon>Ecdysozoa</taxon>
        <taxon>Nematoda</taxon>
        <taxon>Chromadorea</taxon>
        <taxon>Rhabditida</taxon>
        <taxon>Spirurina</taxon>
        <taxon>Spiruromorpha</taxon>
        <taxon>Filarioidea</taxon>
        <taxon>Onchocercidae</taxon>
        <taxon>Onchocerca</taxon>
    </lineage>
</organism>
<dbReference type="AlphaFoldDB" id="A0A3P6T9P9"/>
<dbReference type="EMBL" id="UYRW01001451">
    <property type="protein sequence ID" value="VDK77535.1"/>
    <property type="molecule type" value="Genomic_DNA"/>
</dbReference>
<gene>
    <name evidence="2" type="ORF">NOO_LOCUS5447</name>
</gene>
<dbReference type="Gene3D" id="3.30.450.20">
    <property type="entry name" value="PAS domain"/>
    <property type="match status" value="1"/>
</dbReference>
<accession>A0A3P6T9P9</accession>
<dbReference type="Pfam" id="PF08447">
    <property type="entry name" value="PAS_3"/>
    <property type="match status" value="1"/>
</dbReference>
<dbReference type="InterPro" id="IPR050933">
    <property type="entry name" value="Circadian_TF"/>
</dbReference>
<evidence type="ECO:0000259" key="1">
    <source>
        <dbReference type="SMART" id="SM00091"/>
    </source>
</evidence>
<evidence type="ECO:0000313" key="2">
    <source>
        <dbReference type="EMBL" id="VDK77535.1"/>
    </source>
</evidence>
<evidence type="ECO:0000313" key="3">
    <source>
        <dbReference type="Proteomes" id="UP000271087"/>
    </source>
</evidence>
<dbReference type="InterPro" id="IPR013655">
    <property type="entry name" value="PAS_fold_3"/>
</dbReference>
<name>A0A3P6T9P9_ONCOC</name>
<proteinExistence type="predicted"/>
<dbReference type="OrthoDB" id="411251at2759"/>